<name>A0A2T2WGJ9_9FIRM</name>
<reference evidence="4 5" key="1">
    <citation type="journal article" date="2014" name="BMC Genomics">
        <title>Comparison of environmental and isolate Sulfobacillus genomes reveals diverse carbon, sulfur, nitrogen, and hydrogen metabolisms.</title>
        <authorList>
            <person name="Justice N.B."/>
            <person name="Norman A."/>
            <person name="Brown C.T."/>
            <person name="Singh A."/>
            <person name="Thomas B.C."/>
            <person name="Banfield J.F."/>
        </authorList>
    </citation>
    <scope>NUCLEOTIDE SEQUENCE [LARGE SCALE GENOMIC DNA]</scope>
    <source>
        <strain evidence="4">AMDSBA3</strain>
    </source>
</reference>
<dbReference type="PANTHER" id="PTHR43713">
    <property type="entry name" value="GLUTAMATE-1-SEMIALDEHYDE 2,1-AMINOMUTASE"/>
    <property type="match status" value="1"/>
</dbReference>
<organism evidence="4 5">
    <name type="scientific">Sulfobacillus acidophilus</name>
    <dbReference type="NCBI Taxonomy" id="53633"/>
    <lineage>
        <taxon>Bacteria</taxon>
        <taxon>Bacillati</taxon>
        <taxon>Bacillota</taxon>
        <taxon>Clostridia</taxon>
        <taxon>Eubacteriales</taxon>
        <taxon>Clostridiales Family XVII. Incertae Sedis</taxon>
        <taxon>Sulfobacillus</taxon>
    </lineage>
</organism>
<comment type="cofactor">
    <cofactor evidence="1">
        <name>pyridoxal 5'-phosphate</name>
        <dbReference type="ChEBI" id="CHEBI:597326"/>
    </cofactor>
</comment>
<dbReference type="InterPro" id="IPR015424">
    <property type="entry name" value="PyrdxlP-dep_Trfase"/>
</dbReference>
<protein>
    <submittedName>
        <fullName evidence="4">Aspartate aminotransferase family protein</fullName>
    </submittedName>
</protein>
<dbReference type="Pfam" id="PF00202">
    <property type="entry name" value="Aminotran_3"/>
    <property type="match status" value="1"/>
</dbReference>
<dbReference type="GO" id="GO:0030170">
    <property type="term" value="F:pyridoxal phosphate binding"/>
    <property type="evidence" value="ECO:0007669"/>
    <property type="project" value="InterPro"/>
</dbReference>
<evidence type="ECO:0000313" key="5">
    <source>
        <dbReference type="Proteomes" id="UP000241848"/>
    </source>
</evidence>
<accession>A0A2T2WGJ9</accession>
<dbReference type="Gene3D" id="3.40.640.10">
    <property type="entry name" value="Type I PLP-dependent aspartate aminotransferase-like (Major domain)"/>
    <property type="match status" value="1"/>
</dbReference>
<comment type="similarity">
    <text evidence="3">Belongs to the class-III pyridoxal-phosphate-dependent aminotransferase family.</text>
</comment>
<dbReference type="Proteomes" id="UP000241848">
    <property type="component" value="Unassembled WGS sequence"/>
</dbReference>
<dbReference type="InterPro" id="IPR015422">
    <property type="entry name" value="PyrdxlP-dep_Trfase_small"/>
</dbReference>
<dbReference type="InterPro" id="IPR015421">
    <property type="entry name" value="PyrdxlP-dep_Trfase_major"/>
</dbReference>
<comment type="caution">
    <text evidence="4">The sequence shown here is derived from an EMBL/GenBank/DDBJ whole genome shotgun (WGS) entry which is preliminary data.</text>
</comment>
<sequence>MANIKRLNTDGSREAFVRAQKALVEGVSSPSRGPANFGDYPIFLVQGEGAYVKDVDGNRYVDLMMAYGALLLGHSHPTIVHAIQEAASQATLFAAASPIETDVAQLIFQRVPQAQRVRFANTGTEATMAALRLARGLSGKERFIKFEGHYHGWYDDYLVSAHPHPYIDLGLPSHPVAIAESSGLPQDALRHAVLVPWNDLELLERALKAHQHELACVITEGVMANMGVIPPNPGYLESVQELCRQYGVLFVLDETVTGFRLAPGGAAERYGLDPDLLTYGKGLGAGLPVAALAGKAEYMEGLRWGGVLHYGTQNASYLGLSVAKANLKALDHTVYARLESMGLRLQQGLTTLLKSHHIVGRVQRVGGMLQLFFGTEAPITDFRDFCRSVDRQAFNRFAIEVIRHGVYLSPSASLHSVLSAQHGPNEIDRVLEVADYVMDLMKGRLP</sequence>
<keyword evidence="4" id="KW-0032">Aminotransferase</keyword>
<dbReference type="SUPFAM" id="SSF53383">
    <property type="entry name" value="PLP-dependent transferases"/>
    <property type="match status" value="1"/>
</dbReference>
<keyword evidence="2 3" id="KW-0663">Pyridoxal phosphate</keyword>
<dbReference type="CDD" id="cd00610">
    <property type="entry name" value="OAT_like"/>
    <property type="match status" value="1"/>
</dbReference>
<dbReference type="Gene3D" id="3.90.1150.10">
    <property type="entry name" value="Aspartate Aminotransferase, domain 1"/>
    <property type="match status" value="1"/>
</dbReference>
<proteinExistence type="inferred from homology"/>
<evidence type="ECO:0000256" key="2">
    <source>
        <dbReference type="ARBA" id="ARBA00022898"/>
    </source>
</evidence>
<gene>
    <name evidence="4" type="ORF">C7B45_11280</name>
</gene>
<dbReference type="InterPro" id="IPR005814">
    <property type="entry name" value="Aminotrans_3"/>
</dbReference>
<evidence type="ECO:0000256" key="1">
    <source>
        <dbReference type="ARBA" id="ARBA00001933"/>
    </source>
</evidence>
<dbReference type="EMBL" id="PXYV01000036">
    <property type="protein sequence ID" value="PSR21356.1"/>
    <property type="molecule type" value="Genomic_DNA"/>
</dbReference>
<dbReference type="PANTHER" id="PTHR43713:SF3">
    <property type="entry name" value="GLUTAMATE-1-SEMIALDEHYDE 2,1-AMINOMUTASE 1, CHLOROPLASTIC-RELATED"/>
    <property type="match status" value="1"/>
</dbReference>
<dbReference type="AlphaFoldDB" id="A0A2T2WGJ9"/>
<dbReference type="GO" id="GO:0008483">
    <property type="term" value="F:transaminase activity"/>
    <property type="evidence" value="ECO:0007669"/>
    <property type="project" value="UniProtKB-KW"/>
</dbReference>
<evidence type="ECO:0000256" key="3">
    <source>
        <dbReference type="RuleBase" id="RU003560"/>
    </source>
</evidence>
<evidence type="ECO:0000313" key="4">
    <source>
        <dbReference type="EMBL" id="PSR21356.1"/>
    </source>
</evidence>
<dbReference type="NCBIfam" id="NF000818">
    <property type="entry name" value="PRK00062.1"/>
    <property type="match status" value="1"/>
</dbReference>
<keyword evidence="4" id="KW-0808">Transferase</keyword>